<evidence type="ECO:0000313" key="5">
    <source>
        <dbReference type="Proteomes" id="UP000623467"/>
    </source>
</evidence>
<name>A0A8H6XS66_9AGAR</name>
<dbReference type="AlphaFoldDB" id="A0A8H6XS66"/>
<accession>A0A8H6XS66</accession>
<comment type="caution">
    <text evidence="4">The sequence shown here is derived from an EMBL/GenBank/DDBJ whole genome shotgun (WGS) entry which is preliminary data.</text>
</comment>
<organism evidence="4 5">
    <name type="scientific">Mycena sanguinolenta</name>
    <dbReference type="NCBI Taxonomy" id="230812"/>
    <lineage>
        <taxon>Eukaryota</taxon>
        <taxon>Fungi</taxon>
        <taxon>Dikarya</taxon>
        <taxon>Basidiomycota</taxon>
        <taxon>Agaricomycotina</taxon>
        <taxon>Agaricomycetes</taxon>
        <taxon>Agaricomycetidae</taxon>
        <taxon>Agaricales</taxon>
        <taxon>Marasmiineae</taxon>
        <taxon>Mycenaceae</taxon>
        <taxon>Mycena</taxon>
    </lineage>
</organism>
<reference evidence="4" key="1">
    <citation type="submission" date="2020-05" db="EMBL/GenBank/DDBJ databases">
        <title>Mycena genomes resolve the evolution of fungal bioluminescence.</title>
        <authorList>
            <person name="Tsai I.J."/>
        </authorList>
    </citation>
    <scope>NUCLEOTIDE SEQUENCE</scope>
    <source>
        <strain evidence="4">160909Yilan</strain>
    </source>
</reference>
<dbReference type="Gene3D" id="3.40.50.720">
    <property type="entry name" value="NAD(P)-binding Rossmann-like Domain"/>
    <property type="match status" value="1"/>
</dbReference>
<gene>
    <name evidence="4" type="ORF">MSAN_01880400</name>
</gene>
<dbReference type="Pfam" id="PF00106">
    <property type="entry name" value="adh_short"/>
    <property type="match status" value="1"/>
</dbReference>
<dbReference type="EMBL" id="JACAZH010000019">
    <property type="protein sequence ID" value="KAF7346523.1"/>
    <property type="molecule type" value="Genomic_DNA"/>
</dbReference>
<dbReference type="CDD" id="cd05233">
    <property type="entry name" value="SDR_c"/>
    <property type="match status" value="1"/>
</dbReference>
<dbReference type="PANTHER" id="PTHR24321:SF8">
    <property type="entry name" value="ESTRADIOL 17-BETA-DEHYDROGENASE 8-RELATED"/>
    <property type="match status" value="1"/>
</dbReference>
<dbReference type="SUPFAM" id="SSF51735">
    <property type="entry name" value="NAD(P)-binding Rossmann-fold domains"/>
    <property type="match status" value="1"/>
</dbReference>
<evidence type="ECO:0000256" key="3">
    <source>
        <dbReference type="RuleBase" id="RU000363"/>
    </source>
</evidence>
<dbReference type="PRINTS" id="PR00080">
    <property type="entry name" value="SDRFAMILY"/>
</dbReference>
<comment type="similarity">
    <text evidence="1 3">Belongs to the short-chain dehydrogenases/reductases (SDR) family.</text>
</comment>
<evidence type="ECO:0000256" key="2">
    <source>
        <dbReference type="ARBA" id="ARBA00023002"/>
    </source>
</evidence>
<dbReference type="InterPro" id="IPR036291">
    <property type="entry name" value="NAD(P)-bd_dom_sf"/>
</dbReference>
<evidence type="ECO:0000256" key="1">
    <source>
        <dbReference type="ARBA" id="ARBA00006484"/>
    </source>
</evidence>
<keyword evidence="5" id="KW-1185">Reference proteome</keyword>
<keyword evidence="2" id="KW-0560">Oxidoreductase</keyword>
<dbReference type="PRINTS" id="PR00081">
    <property type="entry name" value="GDHRDH"/>
</dbReference>
<dbReference type="Proteomes" id="UP000623467">
    <property type="component" value="Unassembled WGS sequence"/>
</dbReference>
<protein>
    <submittedName>
        <fullName evidence="4">Uncharacterized protein</fullName>
    </submittedName>
</protein>
<dbReference type="InterPro" id="IPR002347">
    <property type="entry name" value="SDR_fam"/>
</dbReference>
<sequence>MSTIDLHEKSSREQVAIVTGASSGMGLATVKALLAANCSVMGTDISQAPDIQYAGFAFEQMDLTHTDSPRVLVEACQKKFGDKIDILLNVAGIMDSITSVATVMDEEYDRVIAVNLTAPIRLMREVVQVMKANKHGVIVNVSSHAGISGASLGLAYTASKYGLIGATVNTAYLLKADGIRCNAICPGMVETNIHVGMDQSKYDMQALGQLGAVFAIQQQLNGENMISAESIANVLLFLASDLSKDMNGVVLPVDNGWSVI</sequence>
<dbReference type="GO" id="GO:0016491">
    <property type="term" value="F:oxidoreductase activity"/>
    <property type="evidence" value="ECO:0007669"/>
    <property type="project" value="UniProtKB-KW"/>
</dbReference>
<proteinExistence type="inferred from homology"/>
<evidence type="ECO:0000313" key="4">
    <source>
        <dbReference type="EMBL" id="KAF7346523.1"/>
    </source>
</evidence>
<dbReference type="FunFam" id="3.40.50.720:FF:000084">
    <property type="entry name" value="Short-chain dehydrogenase reductase"/>
    <property type="match status" value="1"/>
</dbReference>
<dbReference type="OrthoDB" id="47007at2759"/>
<dbReference type="PANTHER" id="PTHR24321">
    <property type="entry name" value="DEHYDROGENASES, SHORT CHAIN"/>
    <property type="match status" value="1"/>
</dbReference>